<proteinExistence type="inferred from homology"/>
<evidence type="ECO:0000313" key="3">
    <source>
        <dbReference type="EMBL" id="KRN04157.1"/>
    </source>
</evidence>
<keyword evidence="4" id="KW-1185">Reference proteome</keyword>
<name>A0A0R2DVA8_9LACO</name>
<sequence>MSSKKVVVIGGGTGLSVILNSLKESDVELTAVVTVSDDGGSSGIIRDYINVVPPGDIRNVMVALSTLPQDQLDLFQYRFKSQDDFFAGHALGNLIIAALSEMTNDMFESIQYLSKLMKIEGNVYPVSNSPLVLNAEFMDGEIERGESHIVTFDKQIKSVWVTDPNQEDEKPAAVNPVIKAIEEADMVILGPGSLFTSILPNVVISNVRLALEKTKAKVIYICNIMTQEGETECLTDYNHLEIINKHLKKRTVDTILVNNRQIPQKIVHQNSPKGYLKPVEHDEKSLIDNGIEVISADFLDIKNKNIYHDGKKVRQAILNLL</sequence>
<dbReference type="GO" id="GO:0005737">
    <property type="term" value="C:cytoplasm"/>
    <property type="evidence" value="ECO:0007669"/>
    <property type="project" value="UniProtKB-SubCell"/>
</dbReference>
<comment type="function">
    <text evidence="2">Required for morphogenesis under gluconeogenic growth conditions.</text>
</comment>
<dbReference type="GO" id="GO:0008360">
    <property type="term" value="P:regulation of cell shape"/>
    <property type="evidence" value="ECO:0007669"/>
    <property type="project" value="UniProtKB-UniRule"/>
</dbReference>
<dbReference type="NCBIfam" id="TIGR01826">
    <property type="entry name" value="CofD_related"/>
    <property type="match status" value="1"/>
</dbReference>
<dbReference type="PATRIC" id="fig|1423744.4.peg.261"/>
<dbReference type="EMBL" id="AYZL01000016">
    <property type="protein sequence ID" value="KRN04157.1"/>
    <property type="molecule type" value="Genomic_DNA"/>
</dbReference>
<dbReference type="Proteomes" id="UP000051378">
    <property type="component" value="Unassembled WGS sequence"/>
</dbReference>
<protein>
    <recommendedName>
        <fullName evidence="2">Putative gluconeogenesis factor</fullName>
    </recommendedName>
</protein>
<organism evidence="3 4">
    <name type="scientific">Holzapfeliella floricola DSM 23037 = JCM 16512</name>
    <dbReference type="NCBI Taxonomy" id="1423744"/>
    <lineage>
        <taxon>Bacteria</taxon>
        <taxon>Bacillati</taxon>
        <taxon>Bacillota</taxon>
        <taxon>Bacilli</taxon>
        <taxon>Lactobacillales</taxon>
        <taxon>Lactobacillaceae</taxon>
        <taxon>Holzapfeliella</taxon>
    </lineage>
</organism>
<dbReference type="PANTHER" id="PTHR30135">
    <property type="entry name" value="UNCHARACTERIZED PROTEIN YVCK-RELATED"/>
    <property type="match status" value="1"/>
</dbReference>
<comment type="similarity">
    <text evidence="2">Belongs to the gluconeogenesis factor family.</text>
</comment>
<dbReference type="InterPro" id="IPR010119">
    <property type="entry name" value="Gluconeogen_factor"/>
</dbReference>
<comment type="caution">
    <text evidence="3">The sequence shown here is derived from an EMBL/GenBank/DDBJ whole genome shotgun (WGS) entry which is preliminary data.</text>
</comment>
<dbReference type="InterPro" id="IPR002882">
    <property type="entry name" value="CofD"/>
</dbReference>
<evidence type="ECO:0000256" key="2">
    <source>
        <dbReference type="HAMAP-Rule" id="MF_00973"/>
    </source>
</evidence>
<reference evidence="3 4" key="1">
    <citation type="journal article" date="2015" name="Genome Announc.">
        <title>Expanding the biotechnology potential of lactobacilli through comparative genomics of 213 strains and associated genera.</title>
        <authorList>
            <person name="Sun Z."/>
            <person name="Harris H.M."/>
            <person name="McCann A."/>
            <person name="Guo C."/>
            <person name="Argimon S."/>
            <person name="Zhang W."/>
            <person name="Yang X."/>
            <person name="Jeffery I.B."/>
            <person name="Cooney J.C."/>
            <person name="Kagawa T.F."/>
            <person name="Liu W."/>
            <person name="Song Y."/>
            <person name="Salvetti E."/>
            <person name="Wrobel A."/>
            <person name="Rasinkangas P."/>
            <person name="Parkhill J."/>
            <person name="Rea M.C."/>
            <person name="O'Sullivan O."/>
            <person name="Ritari J."/>
            <person name="Douillard F.P."/>
            <person name="Paul Ross R."/>
            <person name="Yang R."/>
            <person name="Briner A.E."/>
            <person name="Felis G.E."/>
            <person name="de Vos W.M."/>
            <person name="Barrangou R."/>
            <person name="Klaenhammer T.R."/>
            <person name="Caufield P.W."/>
            <person name="Cui Y."/>
            <person name="Zhang H."/>
            <person name="O'Toole P.W."/>
        </authorList>
    </citation>
    <scope>NUCLEOTIDE SEQUENCE [LARGE SCALE GENOMIC DNA]</scope>
    <source>
        <strain evidence="3 4">DSM 23037</strain>
    </source>
</reference>
<evidence type="ECO:0000313" key="4">
    <source>
        <dbReference type="Proteomes" id="UP000051378"/>
    </source>
</evidence>
<evidence type="ECO:0000256" key="1">
    <source>
        <dbReference type="ARBA" id="ARBA00022490"/>
    </source>
</evidence>
<dbReference type="HAMAP" id="MF_00973">
    <property type="entry name" value="Gluconeogen_factor"/>
    <property type="match status" value="1"/>
</dbReference>
<dbReference type="Gene3D" id="3.40.50.10680">
    <property type="entry name" value="CofD-like domains"/>
    <property type="match status" value="1"/>
</dbReference>
<dbReference type="AlphaFoldDB" id="A0A0R2DVA8"/>
<dbReference type="Pfam" id="PF01933">
    <property type="entry name" value="CofD"/>
    <property type="match status" value="1"/>
</dbReference>
<dbReference type="STRING" id="1423744.FC86_GL000254"/>
<keyword evidence="1 2" id="KW-0963">Cytoplasm</keyword>
<accession>A0A0R2DVA8</accession>
<comment type="subcellular location">
    <subcellularLocation>
        <location evidence="2">Cytoplasm</location>
    </subcellularLocation>
</comment>
<dbReference type="GO" id="GO:0043743">
    <property type="term" value="F:LPPG:FO 2-phospho-L-lactate transferase activity"/>
    <property type="evidence" value="ECO:0007669"/>
    <property type="project" value="InterPro"/>
</dbReference>
<dbReference type="OrthoDB" id="9783842at2"/>
<dbReference type="RefSeq" id="WP_056974420.1">
    <property type="nucleotide sequence ID" value="NZ_AYZL01000016.1"/>
</dbReference>
<dbReference type="SUPFAM" id="SSF142338">
    <property type="entry name" value="CofD-like"/>
    <property type="match status" value="1"/>
</dbReference>
<dbReference type="PANTHER" id="PTHR30135:SF3">
    <property type="entry name" value="GLUCONEOGENESIS FACTOR-RELATED"/>
    <property type="match status" value="1"/>
</dbReference>
<dbReference type="CDD" id="cd07187">
    <property type="entry name" value="YvcK_like"/>
    <property type="match status" value="1"/>
</dbReference>
<gene>
    <name evidence="3" type="ORF">FC86_GL000254</name>
</gene>
<dbReference type="InterPro" id="IPR038136">
    <property type="entry name" value="CofD-like_dom_sf"/>
</dbReference>